<feature type="domain" description="Damage-control phosphatase ARMT1-like metal-binding" evidence="8">
    <location>
        <begin position="11"/>
        <end position="232"/>
    </location>
</feature>
<dbReference type="GO" id="GO:0016791">
    <property type="term" value="F:phosphatase activity"/>
    <property type="evidence" value="ECO:0007669"/>
    <property type="project" value="TreeGrafter"/>
</dbReference>
<accession>A0A8H5LZQ5</accession>
<proteinExistence type="inferred from homology"/>
<comment type="function">
    <text evidence="7">Metal-dependent phosphatase that shows phosphatase activity against several substrates, including fructose-1-phosphate and fructose-6-phosphate. Its preference for fructose-1-phosphate, a strong glycating agent that causes DNA damage rather than a canonical yeast metabolite, suggests a damage-control function in hexose phosphate metabolism.</text>
</comment>
<dbReference type="OrthoDB" id="5046242at2759"/>
<evidence type="ECO:0000256" key="6">
    <source>
        <dbReference type="ARBA" id="ARBA00048809"/>
    </source>
</evidence>
<dbReference type="Proteomes" id="UP000565441">
    <property type="component" value="Unassembled WGS sequence"/>
</dbReference>
<evidence type="ECO:0000259" key="8">
    <source>
        <dbReference type="Pfam" id="PF01937"/>
    </source>
</evidence>
<evidence type="ECO:0000256" key="3">
    <source>
        <dbReference type="ARBA" id="ARBA00022723"/>
    </source>
</evidence>
<evidence type="ECO:0000313" key="10">
    <source>
        <dbReference type="Proteomes" id="UP000565441"/>
    </source>
</evidence>
<comment type="catalytic activity">
    <reaction evidence="1 7">
        <text>beta-D-fructose 1-phosphate + H2O = D-fructose + phosphate</text>
        <dbReference type="Rhea" id="RHEA:35603"/>
        <dbReference type="ChEBI" id="CHEBI:15377"/>
        <dbReference type="ChEBI" id="CHEBI:37721"/>
        <dbReference type="ChEBI" id="CHEBI:43474"/>
        <dbReference type="ChEBI" id="CHEBI:138881"/>
    </reaction>
</comment>
<comment type="domain">
    <text evidence="7">Subfamily III proteins have a conserved RTxK motif about 40-50 residues from the C-terminus; the threonine may be replaced by serine or cysteine.</text>
</comment>
<evidence type="ECO:0000313" key="9">
    <source>
        <dbReference type="EMBL" id="KAF5375354.1"/>
    </source>
</evidence>
<keyword evidence="5 7" id="KW-0464">Manganese</keyword>
<keyword evidence="4 7" id="KW-0378">Hydrolase</keyword>
<evidence type="ECO:0000256" key="7">
    <source>
        <dbReference type="RuleBase" id="RU367030"/>
    </source>
</evidence>
<dbReference type="GO" id="GO:0005634">
    <property type="term" value="C:nucleus"/>
    <property type="evidence" value="ECO:0007669"/>
    <property type="project" value="TreeGrafter"/>
</dbReference>
<dbReference type="Pfam" id="PF01937">
    <property type="entry name" value="ARMT1-like_dom"/>
    <property type="match status" value="1"/>
</dbReference>
<dbReference type="EC" id="3.1.3.-" evidence="7"/>
<evidence type="ECO:0000256" key="2">
    <source>
        <dbReference type="ARBA" id="ARBA00009519"/>
    </source>
</evidence>
<dbReference type="PANTHER" id="PTHR12260">
    <property type="entry name" value="DAMAGE-CONTROL PHOSPHATASE ARMT1"/>
    <property type="match status" value="1"/>
</dbReference>
<dbReference type="InterPro" id="IPR036075">
    <property type="entry name" value="ARMT-1-like_metal-bd_sf"/>
</dbReference>
<reference evidence="9 10" key="1">
    <citation type="journal article" date="2020" name="ISME J.">
        <title>Uncovering the hidden diversity of litter-decomposition mechanisms in mushroom-forming fungi.</title>
        <authorList>
            <person name="Floudas D."/>
            <person name="Bentzer J."/>
            <person name="Ahren D."/>
            <person name="Johansson T."/>
            <person name="Persson P."/>
            <person name="Tunlid A."/>
        </authorList>
    </citation>
    <scope>NUCLEOTIDE SEQUENCE [LARGE SCALE GENOMIC DNA]</scope>
    <source>
        <strain evidence="9 10">CBS 661.87</strain>
    </source>
</reference>
<dbReference type="AlphaFoldDB" id="A0A8H5LZQ5"/>
<dbReference type="InterPro" id="IPR002791">
    <property type="entry name" value="ARMT1-like_metal-bd"/>
</dbReference>
<dbReference type="GO" id="GO:0006974">
    <property type="term" value="P:DNA damage response"/>
    <property type="evidence" value="ECO:0007669"/>
    <property type="project" value="TreeGrafter"/>
</dbReference>
<keyword evidence="3 7" id="KW-0479">Metal-binding</keyword>
<comment type="similarity">
    <text evidence="2 7">Belongs to the damage-control phosphatase family. Sugar phosphate phosphatase III subfamily.</text>
</comment>
<dbReference type="SUPFAM" id="SSF111321">
    <property type="entry name" value="AF1104-like"/>
    <property type="match status" value="1"/>
</dbReference>
<evidence type="ECO:0000256" key="4">
    <source>
        <dbReference type="ARBA" id="ARBA00022801"/>
    </source>
</evidence>
<keyword evidence="10" id="KW-1185">Reference proteome</keyword>
<dbReference type="GO" id="GO:0046872">
    <property type="term" value="F:metal ion binding"/>
    <property type="evidence" value="ECO:0007669"/>
    <property type="project" value="UniProtKB-UniRule"/>
</dbReference>
<dbReference type="EMBL" id="JAACJP010000034">
    <property type="protein sequence ID" value="KAF5375354.1"/>
    <property type="molecule type" value="Genomic_DNA"/>
</dbReference>
<gene>
    <name evidence="9" type="ORF">D9615_008020</name>
</gene>
<evidence type="ECO:0000256" key="5">
    <source>
        <dbReference type="ARBA" id="ARBA00023211"/>
    </source>
</evidence>
<sequence length="233" mass="26597">MHELESEKSLLDDEKLNVLFREMVQMCLWGNATDLSLLTHMSPDDIRHLQSVGKDAQAARQQFILKDDQEQLWKHLSSLKDGRVDFVLDNSGFELFTDLVFADFLVTYTPYVSKVYFHPKLIPWFVSDVTPPDFDQAISSLLDTSFFPASSTGGNSSDMGSEHLKHMVLRWRNYIDQGVFNLSVASDTPLGGNAPPAEFWTAPWPYWNMEIQAPELFKTLQESDLVIFKGDLK</sequence>
<dbReference type="Gene3D" id="3.40.50.10880">
    <property type="entry name" value="Uncharacterised protein PF01937, DUF89, domain 3"/>
    <property type="match status" value="1"/>
</dbReference>
<evidence type="ECO:0000256" key="1">
    <source>
        <dbReference type="ARBA" id="ARBA00001326"/>
    </source>
</evidence>
<protein>
    <recommendedName>
        <fullName evidence="7">Sugar phosphate phosphatase</fullName>
        <ecNumber evidence="7">3.1.3.-</ecNumber>
    </recommendedName>
</protein>
<comment type="catalytic activity">
    <reaction evidence="6 7">
        <text>beta-D-fructose 6-phosphate = dihydroxyacetone + D-glyceraldehyde 3-phosphate</text>
        <dbReference type="Rhea" id="RHEA:28002"/>
        <dbReference type="ChEBI" id="CHEBI:16016"/>
        <dbReference type="ChEBI" id="CHEBI:57634"/>
        <dbReference type="ChEBI" id="CHEBI:59776"/>
    </reaction>
</comment>
<comment type="cofactor">
    <cofactor evidence="7">
        <name>Mn(2+)</name>
        <dbReference type="ChEBI" id="CHEBI:29035"/>
    </cofactor>
    <cofactor evidence="7">
        <name>Ni(2+)</name>
        <dbReference type="ChEBI" id="CHEBI:49786"/>
    </cofactor>
</comment>
<dbReference type="InterPro" id="IPR039763">
    <property type="entry name" value="ARMT1"/>
</dbReference>
<organism evidence="9 10">
    <name type="scientific">Tricholomella constricta</name>
    <dbReference type="NCBI Taxonomy" id="117010"/>
    <lineage>
        <taxon>Eukaryota</taxon>
        <taxon>Fungi</taxon>
        <taxon>Dikarya</taxon>
        <taxon>Basidiomycota</taxon>
        <taxon>Agaricomycotina</taxon>
        <taxon>Agaricomycetes</taxon>
        <taxon>Agaricomycetidae</taxon>
        <taxon>Agaricales</taxon>
        <taxon>Tricholomatineae</taxon>
        <taxon>Lyophyllaceae</taxon>
        <taxon>Tricholomella</taxon>
    </lineage>
</organism>
<dbReference type="PANTHER" id="PTHR12260:SF6">
    <property type="entry name" value="DAMAGE-CONTROL PHOSPHATASE ARMT1"/>
    <property type="match status" value="1"/>
</dbReference>
<name>A0A8H5LZQ5_9AGAR</name>
<comment type="caution">
    <text evidence="9">The sequence shown here is derived from an EMBL/GenBank/DDBJ whole genome shotgun (WGS) entry which is preliminary data.</text>
</comment>